<dbReference type="PANTHER" id="PTHR34819:SF3">
    <property type="entry name" value="CELL SURFACE PROTEIN"/>
    <property type="match status" value="1"/>
</dbReference>
<accession>A0ABT6E5W0</accession>
<name>A0ABT6E5W0_9BACI</name>
<dbReference type="PANTHER" id="PTHR34819">
    <property type="entry name" value="LARGE CYSTEINE-RICH PERIPLASMIC PROTEIN OMCB"/>
    <property type="match status" value="1"/>
</dbReference>
<keyword evidence="1" id="KW-0812">Transmembrane</keyword>
<dbReference type="EMBL" id="JARPRV010000032">
    <property type="protein sequence ID" value="MDG0944751.1"/>
    <property type="molecule type" value="Genomic_DNA"/>
</dbReference>
<feature type="domain" description="DUF11" evidence="2">
    <location>
        <begin position="41"/>
        <end position="133"/>
    </location>
</feature>
<dbReference type="Proteomes" id="UP001221338">
    <property type="component" value="Unassembled WGS sequence"/>
</dbReference>
<feature type="non-terminal residue" evidence="3">
    <location>
        <position position="1"/>
    </location>
</feature>
<dbReference type="NCBIfam" id="TIGR01451">
    <property type="entry name" value="B_ant_repeat"/>
    <property type="match status" value="3"/>
</dbReference>
<evidence type="ECO:0000259" key="2">
    <source>
        <dbReference type="Pfam" id="PF01345"/>
    </source>
</evidence>
<feature type="domain" description="DUF11" evidence="2">
    <location>
        <begin position="293"/>
        <end position="398"/>
    </location>
</feature>
<gene>
    <name evidence="3" type="ORF">P6U22_26825</name>
</gene>
<proteinExistence type="predicted"/>
<dbReference type="InterPro" id="IPR047589">
    <property type="entry name" value="DUF11_rpt"/>
</dbReference>
<dbReference type="Gene3D" id="2.60.40.740">
    <property type="match status" value="2"/>
</dbReference>
<sequence>LHSSHSPEQLSYSLLFSMFLQLRIVLVVAYAPALLTRERLAPYTISLQNTGTIPANHILVTDTIPIGTSFIQNSVTINNVPQPTANPSAGIPISTLAPSESATISFRVLVTSIPPSGEIQNQGNVSFQYQPDPTKPPVSVTTPTPTTITPVNVGTINPIKTADKSIVSVGDTITFTITFQNEGTIPVTDISVTDSLPVGTSFVPNSVTINNIPVPNANPSTGIPVGTLNPTESVTISFKVQVITLPANRMITNIASITYTSQPDSTRPPITTTTTTPPITIEVNPNEPNTFIKTANVNSAHLGDFITYTLTFTNNGTIPVNNVLITDPLPPEVTFYPNSVTVNGVARPGTSPTIGILINTVNPSESVVVRFIVQVTAEPRNGLIQNTARIRYTLRPDPTKPPTFVDETSEPNIIPFIGPFVSPNLNCFFNGERFIRRGWNRRC</sequence>
<dbReference type="InterPro" id="IPR008966">
    <property type="entry name" value="Adhesion_dom_sf"/>
</dbReference>
<keyword evidence="1" id="KW-0472">Membrane</keyword>
<keyword evidence="1" id="KW-1133">Transmembrane helix</keyword>
<comment type="caution">
    <text evidence="3">The sequence shown here is derived from an EMBL/GenBank/DDBJ whole genome shotgun (WGS) entry which is preliminary data.</text>
</comment>
<protein>
    <submittedName>
        <fullName evidence="3">DUF11 domain-containing protein</fullName>
    </submittedName>
</protein>
<dbReference type="RefSeq" id="WP_230209567.1">
    <property type="nucleotide sequence ID" value="NZ_JAOPTC010000033.1"/>
</dbReference>
<dbReference type="SUPFAM" id="SSF49401">
    <property type="entry name" value="Bacterial adhesins"/>
    <property type="match status" value="1"/>
</dbReference>
<feature type="domain" description="DUF11" evidence="2">
    <location>
        <begin position="160"/>
        <end position="265"/>
    </location>
</feature>
<feature type="transmembrane region" description="Helical" evidence="1">
    <location>
        <begin position="12"/>
        <end position="35"/>
    </location>
</feature>
<evidence type="ECO:0000256" key="1">
    <source>
        <dbReference type="SAM" id="Phobius"/>
    </source>
</evidence>
<dbReference type="Pfam" id="PF01345">
    <property type="entry name" value="DUF11"/>
    <property type="match status" value="3"/>
</dbReference>
<reference evidence="3 4" key="1">
    <citation type="submission" date="2023-03" db="EMBL/GenBank/DDBJ databases">
        <title>Genetic diversity of Bacillus cereus sensu lato isolates from Slovenia.</title>
        <authorList>
            <person name="Abdelli M."/>
        </authorList>
    </citation>
    <scope>NUCLEOTIDE SEQUENCE [LARGE SCALE GENOMIC DNA]</scope>
    <source>
        <strain evidence="3 4">SIBC61B</strain>
    </source>
</reference>
<evidence type="ECO:0000313" key="4">
    <source>
        <dbReference type="Proteomes" id="UP001221338"/>
    </source>
</evidence>
<evidence type="ECO:0000313" key="3">
    <source>
        <dbReference type="EMBL" id="MDG0944751.1"/>
    </source>
</evidence>
<dbReference type="InterPro" id="IPR001434">
    <property type="entry name" value="OmcB-like_DUF11"/>
</dbReference>
<keyword evidence="4" id="KW-1185">Reference proteome</keyword>
<dbReference type="InterPro" id="IPR051172">
    <property type="entry name" value="Chlamydia_OmcB"/>
</dbReference>
<organism evidence="3 4">
    <name type="scientific">Bacillus paranthracis</name>
    <dbReference type="NCBI Taxonomy" id="2026186"/>
    <lineage>
        <taxon>Bacteria</taxon>
        <taxon>Bacillati</taxon>
        <taxon>Bacillota</taxon>
        <taxon>Bacilli</taxon>
        <taxon>Bacillales</taxon>
        <taxon>Bacillaceae</taxon>
        <taxon>Bacillus</taxon>
        <taxon>Bacillus cereus group</taxon>
    </lineage>
</organism>